<organism evidence="1 2">
    <name type="scientific">Dipteronia dyeriana</name>
    <dbReference type="NCBI Taxonomy" id="168575"/>
    <lineage>
        <taxon>Eukaryota</taxon>
        <taxon>Viridiplantae</taxon>
        <taxon>Streptophyta</taxon>
        <taxon>Embryophyta</taxon>
        <taxon>Tracheophyta</taxon>
        <taxon>Spermatophyta</taxon>
        <taxon>Magnoliopsida</taxon>
        <taxon>eudicotyledons</taxon>
        <taxon>Gunneridae</taxon>
        <taxon>Pentapetalae</taxon>
        <taxon>rosids</taxon>
        <taxon>malvids</taxon>
        <taxon>Sapindales</taxon>
        <taxon>Sapindaceae</taxon>
        <taxon>Hippocastanoideae</taxon>
        <taxon>Acereae</taxon>
        <taxon>Dipteronia</taxon>
    </lineage>
</organism>
<dbReference type="Proteomes" id="UP001280121">
    <property type="component" value="Unassembled WGS sequence"/>
</dbReference>
<dbReference type="AlphaFoldDB" id="A0AAD9TJV3"/>
<gene>
    <name evidence="1" type="ORF">Ddye_032256</name>
</gene>
<accession>A0AAD9TJV3</accession>
<reference evidence="1" key="1">
    <citation type="journal article" date="2023" name="Plant J.">
        <title>Genome sequences and population genomics provide insights into the demographic history, inbreeding, and mutation load of two 'living fossil' tree species of Dipteronia.</title>
        <authorList>
            <person name="Feng Y."/>
            <person name="Comes H.P."/>
            <person name="Chen J."/>
            <person name="Zhu S."/>
            <person name="Lu R."/>
            <person name="Zhang X."/>
            <person name="Li P."/>
            <person name="Qiu J."/>
            <person name="Olsen K.M."/>
            <person name="Qiu Y."/>
        </authorList>
    </citation>
    <scope>NUCLEOTIDE SEQUENCE</scope>
    <source>
        <strain evidence="1">KIB01</strain>
    </source>
</reference>
<dbReference type="EMBL" id="JANJYI010000009">
    <property type="protein sequence ID" value="KAK2637464.1"/>
    <property type="molecule type" value="Genomic_DNA"/>
</dbReference>
<protein>
    <submittedName>
        <fullName evidence="1">Uncharacterized protein</fullName>
    </submittedName>
</protein>
<keyword evidence="2" id="KW-1185">Reference proteome</keyword>
<evidence type="ECO:0000313" key="1">
    <source>
        <dbReference type="EMBL" id="KAK2637464.1"/>
    </source>
</evidence>
<comment type="caution">
    <text evidence="1">The sequence shown here is derived from an EMBL/GenBank/DDBJ whole genome shotgun (WGS) entry which is preliminary data.</text>
</comment>
<proteinExistence type="predicted"/>
<sequence>MMKKTVTCHKPMILFLQESKLSTFDSRIISSLGGRLMSKGIGVDSIGATGERNGSVHKNLSGISTPSSSKLRWSISIYKALVSLGLTVVKGRIGLEESEWRQKSRNSWLVESDKNNRYFHNVVNARQRHNFLRDITYDGVILSSSHDIREGTVAYFKNHFKNVEWNRPKIRNLNCKRILVYECKRLEEEFGEEEVWEALKGCDGNKAPGVQMASTLILLRRIRRSLRGIF</sequence>
<evidence type="ECO:0000313" key="2">
    <source>
        <dbReference type="Proteomes" id="UP001280121"/>
    </source>
</evidence>
<name>A0AAD9TJV3_9ROSI</name>